<keyword evidence="4" id="KW-1185">Reference proteome</keyword>
<dbReference type="Proteomes" id="UP001595826">
    <property type="component" value="Unassembled WGS sequence"/>
</dbReference>
<feature type="coiled-coil region" evidence="1">
    <location>
        <begin position="127"/>
        <end position="156"/>
    </location>
</feature>
<evidence type="ECO:0008006" key="5">
    <source>
        <dbReference type="Google" id="ProtNLM"/>
    </source>
</evidence>
<evidence type="ECO:0000313" key="3">
    <source>
        <dbReference type="EMBL" id="MFC4267407.1"/>
    </source>
</evidence>
<evidence type="ECO:0000256" key="2">
    <source>
        <dbReference type="SAM" id="SignalP"/>
    </source>
</evidence>
<feature type="signal peptide" evidence="2">
    <location>
        <begin position="1"/>
        <end position="19"/>
    </location>
</feature>
<accession>A0ABV8R600</accession>
<evidence type="ECO:0000313" key="4">
    <source>
        <dbReference type="Proteomes" id="UP001595826"/>
    </source>
</evidence>
<sequence length="439" mass="51305">MKKKFLLILCLFTFLTNYAQFEKAIANTYIKRANNAIANGINYELAANYFEKAMARLDSITDKKTAILGSRIYFEIHHKQETLQQRLEYLKKSQSYFKHYNLLTTNKTTEEYQLNIDELYVPIIESIEKVEEEIKIEKELNRIKKLEKKKIDSLTEAWYNKSKLLKINVDTIFTFNKDNLALYKIDNYFGLINDEGEIILEANEYKDVLYFEGFFIFKNIKNNPTKLLSFNSTSKSSFEIPTISEFYNLSTHFGQVMLPRANGKLVTYPNNVAKPFVFDLNEKKIIEITNEKEILKNLDKADVITKYNNDGEVKINKEWYRFGGDLGGGLHPLYAEESYDLLGFLCAMEGKFLNAKDDFEFIGPFYNNRFEAKKGNSRFWIDQKGVELNDTEIEDNSYLGESIIEKLDDGSYQIKRNGFIILKDKKLEKLSDFINNNLK</sequence>
<organism evidence="3 4">
    <name type="scientific">Polaribacter marinivivus</name>
    <dbReference type="NCBI Taxonomy" id="1524260"/>
    <lineage>
        <taxon>Bacteria</taxon>
        <taxon>Pseudomonadati</taxon>
        <taxon>Bacteroidota</taxon>
        <taxon>Flavobacteriia</taxon>
        <taxon>Flavobacteriales</taxon>
        <taxon>Flavobacteriaceae</taxon>
    </lineage>
</organism>
<protein>
    <recommendedName>
        <fullName evidence="5">WG repeat-containing protein</fullName>
    </recommendedName>
</protein>
<proteinExistence type="predicted"/>
<keyword evidence="2" id="KW-0732">Signal</keyword>
<comment type="caution">
    <text evidence="3">The sequence shown here is derived from an EMBL/GenBank/DDBJ whole genome shotgun (WGS) entry which is preliminary data.</text>
</comment>
<feature type="chain" id="PRO_5046870964" description="WG repeat-containing protein" evidence="2">
    <location>
        <begin position="20"/>
        <end position="439"/>
    </location>
</feature>
<gene>
    <name evidence="3" type="ORF">ACFOWD_00690</name>
</gene>
<evidence type="ECO:0000256" key="1">
    <source>
        <dbReference type="SAM" id="Coils"/>
    </source>
</evidence>
<reference evidence="4" key="1">
    <citation type="journal article" date="2019" name="Int. J. Syst. Evol. Microbiol.">
        <title>The Global Catalogue of Microorganisms (GCM) 10K type strain sequencing project: providing services to taxonomists for standard genome sequencing and annotation.</title>
        <authorList>
            <consortium name="The Broad Institute Genomics Platform"/>
            <consortium name="The Broad Institute Genome Sequencing Center for Infectious Disease"/>
            <person name="Wu L."/>
            <person name="Ma J."/>
        </authorList>
    </citation>
    <scope>NUCLEOTIDE SEQUENCE [LARGE SCALE GENOMIC DNA]</scope>
    <source>
        <strain evidence="4">CECT 8655</strain>
    </source>
</reference>
<name>A0ABV8R600_9FLAO</name>
<dbReference type="EMBL" id="JBHSCY010000001">
    <property type="protein sequence ID" value="MFC4267407.1"/>
    <property type="molecule type" value="Genomic_DNA"/>
</dbReference>
<dbReference type="RefSeq" id="WP_377407282.1">
    <property type="nucleotide sequence ID" value="NZ_JBHSCY010000001.1"/>
</dbReference>
<keyword evidence="1" id="KW-0175">Coiled coil</keyword>